<name>A0ABS2CGQ3_9MICO</name>
<evidence type="ECO:0000256" key="1">
    <source>
        <dbReference type="SAM" id="MobiDB-lite"/>
    </source>
</evidence>
<evidence type="ECO:0000313" key="2">
    <source>
        <dbReference type="EMBL" id="MBM6399050.1"/>
    </source>
</evidence>
<proteinExistence type="predicted"/>
<reference evidence="2" key="1">
    <citation type="submission" date="2021-02" db="EMBL/GenBank/DDBJ databases">
        <title>Phycicoccus sp. MQZ13P-5T, whole genome shotgun sequence.</title>
        <authorList>
            <person name="Tuo L."/>
        </authorList>
    </citation>
    <scope>NUCLEOTIDE SEQUENCE</scope>
    <source>
        <strain evidence="2">MQZ13P-5</strain>
    </source>
</reference>
<gene>
    <name evidence="2" type="ORF">JQN70_01455</name>
</gene>
<evidence type="ECO:0000313" key="3">
    <source>
        <dbReference type="Proteomes" id="UP001430172"/>
    </source>
</evidence>
<dbReference type="Proteomes" id="UP001430172">
    <property type="component" value="Unassembled WGS sequence"/>
</dbReference>
<dbReference type="EMBL" id="JAFDVD010000003">
    <property type="protein sequence ID" value="MBM6399050.1"/>
    <property type="molecule type" value="Genomic_DNA"/>
</dbReference>
<keyword evidence="3" id="KW-1185">Reference proteome</keyword>
<sequence length="194" mass="20109">MPRIDDDGAGGTAPIRYPSVLQTLGLDYEQNWTGTTHDALKTVQYSVTTETTFGDIPSAKSFASVYTAAQHIYEATLRGIREDLVAAATALAQAHQEIQDRDEASGDAFRTLEARWNDGDNFSASQNNAQASQDDEGRAGSEAQVTLAEGAPAPEGDGPADGGSDGTMPTDATTPGQPASEPGSGGDDTGMQVG</sequence>
<accession>A0ABS2CGQ3</accession>
<comment type="caution">
    <text evidence="2">The sequence shown here is derived from an EMBL/GenBank/DDBJ whole genome shotgun (WGS) entry which is preliminary data.</text>
</comment>
<feature type="compositionally biased region" description="Low complexity" evidence="1">
    <location>
        <begin position="148"/>
        <end position="157"/>
    </location>
</feature>
<feature type="compositionally biased region" description="Polar residues" evidence="1">
    <location>
        <begin position="120"/>
        <end position="132"/>
    </location>
</feature>
<organism evidence="2 3">
    <name type="scientific">Phycicoccus sonneratiae</name>
    <dbReference type="NCBI Taxonomy" id="2807628"/>
    <lineage>
        <taxon>Bacteria</taxon>
        <taxon>Bacillati</taxon>
        <taxon>Actinomycetota</taxon>
        <taxon>Actinomycetes</taxon>
        <taxon>Micrococcales</taxon>
        <taxon>Intrasporangiaceae</taxon>
        <taxon>Phycicoccus</taxon>
    </lineage>
</organism>
<protein>
    <submittedName>
        <fullName evidence="2">Uncharacterized protein</fullName>
    </submittedName>
</protein>
<feature type="region of interest" description="Disordered" evidence="1">
    <location>
        <begin position="118"/>
        <end position="194"/>
    </location>
</feature>
<dbReference type="RefSeq" id="WP_204129537.1">
    <property type="nucleotide sequence ID" value="NZ_JAFDVD010000003.1"/>
</dbReference>
<feature type="compositionally biased region" description="Gly residues" evidence="1">
    <location>
        <begin position="183"/>
        <end position="194"/>
    </location>
</feature>